<dbReference type="Pfam" id="PF14041">
    <property type="entry name" value="Lipoprotein_21"/>
    <property type="match status" value="1"/>
</dbReference>
<gene>
    <name evidence="8" type="ORF">H9870_07260</name>
</gene>
<feature type="signal peptide" evidence="7">
    <location>
        <begin position="1"/>
        <end position="21"/>
    </location>
</feature>
<evidence type="ECO:0000313" key="8">
    <source>
        <dbReference type="EMBL" id="HIW91440.1"/>
    </source>
</evidence>
<sequence>MRSRRVATCLVVPAAVMAVSACSGGGGTDTDDSRDNEPAFTTAAPDPCDTETIGDALDDGWEVAFCEGEWARTVLPQSDGQNLLRWDGETWSHVEPAGETFTGFRCFDREKLIDDGAPEELFGNITVCDPEDLDGGSSGSASPEPSETADSADSADSADCGEDPDSPVIREHIAEVPDPSLDDMTWAYHGESNYDPCVDLSYATVVQSEVGNAQFENQLMLFHRGKFLGVGTDTVQQHSVVSTTEDSVTVKYKDYEALEASGEANAAAPKYTTEVTYRWDGERVVPEGRIPNQNL</sequence>
<evidence type="ECO:0000313" key="9">
    <source>
        <dbReference type="Proteomes" id="UP000824190"/>
    </source>
</evidence>
<feature type="compositionally biased region" description="Low complexity" evidence="6">
    <location>
        <begin position="139"/>
        <end position="158"/>
    </location>
</feature>
<dbReference type="AlphaFoldDB" id="A0A9D1UM40"/>
<evidence type="ECO:0000256" key="6">
    <source>
        <dbReference type="SAM" id="MobiDB-lite"/>
    </source>
</evidence>
<feature type="region of interest" description="Disordered" evidence="6">
    <location>
        <begin position="22"/>
        <end position="45"/>
    </location>
</feature>
<dbReference type="Proteomes" id="UP000824190">
    <property type="component" value="Unassembled WGS sequence"/>
</dbReference>
<evidence type="ECO:0000256" key="4">
    <source>
        <dbReference type="ARBA" id="ARBA00023139"/>
    </source>
</evidence>
<keyword evidence="1" id="KW-1003">Cell membrane</keyword>
<organism evidence="8 9">
    <name type="scientific">Candidatus Corynebacterium avicola</name>
    <dbReference type="NCBI Taxonomy" id="2838527"/>
    <lineage>
        <taxon>Bacteria</taxon>
        <taxon>Bacillati</taxon>
        <taxon>Actinomycetota</taxon>
        <taxon>Actinomycetes</taxon>
        <taxon>Mycobacteriales</taxon>
        <taxon>Corynebacteriaceae</taxon>
        <taxon>Corynebacterium</taxon>
    </lineage>
</organism>
<comment type="caution">
    <text evidence="8">The sequence shown here is derived from an EMBL/GenBank/DDBJ whole genome shotgun (WGS) entry which is preliminary data.</text>
</comment>
<reference evidence="8" key="2">
    <citation type="submission" date="2021-04" db="EMBL/GenBank/DDBJ databases">
        <authorList>
            <person name="Gilroy R."/>
        </authorList>
    </citation>
    <scope>NUCLEOTIDE SEQUENCE</scope>
    <source>
        <strain evidence="8">CHK32-1732</strain>
    </source>
</reference>
<evidence type="ECO:0000256" key="3">
    <source>
        <dbReference type="ARBA" id="ARBA00023136"/>
    </source>
</evidence>
<proteinExistence type="predicted"/>
<evidence type="ECO:0000256" key="1">
    <source>
        <dbReference type="ARBA" id="ARBA00022475"/>
    </source>
</evidence>
<protein>
    <submittedName>
        <fullName evidence="8">LppP/LprE family lipoprotein</fullName>
    </submittedName>
</protein>
<accession>A0A9D1UM40</accession>
<dbReference type="EMBL" id="DXGC01000068">
    <property type="protein sequence ID" value="HIW91440.1"/>
    <property type="molecule type" value="Genomic_DNA"/>
</dbReference>
<name>A0A9D1UM40_9CORY</name>
<feature type="chain" id="PRO_5038561302" evidence="7">
    <location>
        <begin position="22"/>
        <end position="295"/>
    </location>
</feature>
<feature type="region of interest" description="Disordered" evidence="6">
    <location>
        <begin position="127"/>
        <end position="166"/>
    </location>
</feature>
<keyword evidence="2 7" id="KW-0732">Signal</keyword>
<evidence type="ECO:0000256" key="7">
    <source>
        <dbReference type="SAM" id="SignalP"/>
    </source>
</evidence>
<reference evidence="8" key="1">
    <citation type="journal article" date="2021" name="PeerJ">
        <title>Extensive microbial diversity within the chicken gut microbiome revealed by metagenomics and culture.</title>
        <authorList>
            <person name="Gilroy R."/>
            <person name="Ravi A."/>
            <person name="Getino M."/>
            <person name="Pursley I."/>
            <person name="Horton D.L."/>
            <person name="Alikhan N.F."/>
            <person name="Baker D."/>
            <person name="Gharbi K."/>
            <person name="Hall N."/>
            <person name="Watson M."/>
            <person name="Adriaenssens E.M."/>
            <person name="Foster-Nyarko E."/>
            <person name="Jarju S."/>
            <person name="Secka A."/>
            <person name="Antonio M."/>
            <person name="Oren A."/>
            <person name="Chaudhuri R.R."/>
            <person name="La Ragione R."/>
            <person name="Hildebrand F."/>
            <person name="Pallen M.J."/>
        </authorList>
    </citation>
    <scope>NUCLEOTIDE SEQUENCE</scope>
    <source>
        <strain evidence="8">CHK32-1732</strain>
    </source>
</reference>
<evidence type="ECO:0000256" key="2">
    <source>
        <dbReference type="ARBA" id="ARBA00022729"/>
    </source>
</evidence>
<evidence type="ECO:0000256" key="5">
    <source>
        <dbReference type="ARBA" id="ARBA00023288"/>
    </source>
</evidence>
<dbReference type="PROSITE" id="PS51257">
    <property type="entry name" value="PROKAR_LIPOPROTEIN"/>
    <property type="match status" value="1"/>
</dbReference>
<dbReference type="InterPro" id="IPR025971">
    <property type="entry name" value="LppP/LprE"/>
</dbReference>
<keyword evidence="5 8" id="KW-0449">Lipoprotein</keyword>
<keyword evidence="3" id="KW-0472">Membrane</keyword>
<keyword evidence="4" id="KW-0564">Palmitate</keyword>